<keyword evidence="3" id="KW-1185">Reference proteome</keyword>
<protein>
    <recommendedName>
        <fullName evidence="1">DUF4116 domain-containing protein</fullName>
    </recommendedName>
</protein>
<evidence type="ECO:0000313" key="2">
    <source>
        <dbReference type="EMBL" id="CAK0861385.1"/>
    </source>
</evidence>
<evidence type="ECO:0000259" key="1">
    <source>
        <dbReference type="Pfam" id="PF13475"/>
    </source>
</evidence>
<dbReference type="InterPro" id="IPR025197">
    <property type="entry name" value="DUF4116"/>
</dbReference>
<accession>A0ABN9UN77</accession>
<dbReference type="EMBL" id="CAUYUJ010016060">
    <property type="protein sequence ID" value="CAK0861385.1"/>
    <property type="molecule type" value="Genomic_DNA"/>
</dbReference>
<gene>
    <name evidence="2" type="ORF">PCOR1329_LOCUS50081</name>
</gene>
<organism evidence="2 3">
    <name type="scientific">Prorocentrum cordatum</name>
    <dbReference type="NCBI Taxonomy" id="2364126"/>
    <lineage>
        <taxon>Eukaryota</taxon>
        <taxon>Sar</taxon>
        <taxon>Alveolata</taxon>
        <taxon>Dinophyceae</taxon>
        <taxon>Prorocentrales</taxon>
        <taxon>Prorocentraceae</taxon>
        <taxon>Prorocentrum</taxon>
    </lineage>
</organism>
<name>A0ABN9UN77_9DINO</name>
<sequence>MVRLISQNSSWLLQASAEIRSDKEIVLMAVRRDPFILRCVGAELRDDYDVVLAAMRKHRDAFRYAGPSLRDQEEDLVRMCDAKVILSLHACASTEALTTVKATTMGGSEVVSVSLAPRDSASALVLALQSDLPPCSQAADFVLPSGRLLSDVLDTATVAEALGA</sequence>
<dbReference type="Pfam" id="PF13475">
    <property type="entry name" value="DUF4116"/>
    <property type="match status" value="1"/>
</dbReference>
<comment type="caution">
    <text evidence="2">The sequence shown here is derived from an EMBL/GenBank/DDBJ whole genome shotgun (WGS) entry which is preliminary data.</text>
</comment>
<reference evidence="2" key="1">
    <citation type="submission" date="2023-10" db="EMBL/GenBank/DDBJ databases">
        <authorList>
            <person name="Chen Y."/>
            <person name="Shah S."/>
            <person name="Dougan E. K."/>
            <person name="Thang M."/>
            <person name="Chan C."/>
        </authorList>
    </citation>
    <scope>NUCLEOTIDE SEQUENCE [LARGE SCALE GENOMIC DNA]</scope>
</reference>
<evidence type="ECO:0000313" key="3">
    <source>
        <dbReference type="Proteomes" id="UP001189429"/>
    </source>
</evidence>
<feature type="domain" description="DUF4116" evidence="1">
    <location>
        <begin position="22"/>
        <end position="70"/>
    </location>
</feature>
<proteinExistence type="predicted"/>
<dbReference type="Proteomes" id="UP001189429">
    <property type="component" value="Unassembled WGS sequence"/>
</dbReference>